<evidence type="ECO:0000256" key="1">
    <source>
        <dbReference type="SAM" id="MobiDB-lite"/>
    </source>
</evidence>
<gene>
    <name evidence="2" type="ORF">DSLASN_46150</name>
</gene>
<organism evidence="2 3">
    <name type="scientific">Desulfoluna limicola</name>
    <dbReference type="NCBI Taxonomy" id="2810562"/>
    <lineage>
        <taxon>Bacteria</taxon>
        <taxon>Pseudomonadati</taxon>
        <taxon>Thermodesulfobacteriota</taxon>
        <taxon>Desulfobacteria</taxon>
        <taxon>Desulfobacterales</taxon>
        <taxon>Desulfolunaceae</taxon>
        <taxon>Desulfoluna</taxon>
    </lineage>
</organism>
<sequence length="66" mass="7113">MGHREREGKVGGEPVEDVQQCHGVGPSGKGHEDVVALVAHGVACKGGADFFDERCLWMWGHEAKDL</sequence>
<feature type="region of interest" description="Disordered" evidence="1">
    <location>
        <begin position="1"/>
        <end position="26"/>
    </location>
</feature>
<feature type="compositionally biased region" description="Basic and acidic residues" evidence="1">
    <location>
        <begin position="1"/>
        <end position="10"/>
    </location>
</feature>
<evidence type="ECO:0000313" key="2">
    <source>
        <dbReference type="EMBL" id="BCS98983.1"/>
    </source>
</evidence>
<name>A0ABM7PN79_9BACT</name>
<dbReference type="Proteomes" id="UP001320148">
    <property type="component" value="Chromosome"/>
</dbReference>
<reference evidence="2 3" key="1">
    <citation type="submission" date="2021-02" db="EMBL/GenBank/DDBJ databases">
        <title>Complete genome of Desulfoluna sp. strain ASN36.</title>
        <authorList>
            <person name="Takahashi A."/>
            <person name="Kojima H."/>
            <person name="Fukui M."/>
        </authorList>
    </citation>
    <scope>NUCLEOTIDE SEQUENCE [LARGE SCALE GENOMIC DNA]</scope>
    <source>
        <strain evidence="2 3">ASN36</strain>
    </source>
</reference>
<keyword evidence="3" id="KW-1185">Reference proteome</keyword>
<protein>
    <submittedName>
        <fullName evidence="2">Uncharacterized protein</fullName>
    </submittedName>
</protein>
<dbReference type="EMBL" id="AP024488">
    <property type="protein sequence ID" value="BCS98983.1"/>
    <property type="molecule type" value="Genomic_DNA"/>
</dbReference>
<evidence type="ECO:0000313" key="3">
    <source>
        <dbReference type="Proteomes" id="UP001320148"/>
    </source>
</evidence>
<accession>A0ABM7PN79</accession>
<proteinExistence type="predicted"/>